<accession>A0A1V6MHR5</accession>
<evidence type="ECO:0000256" key="1">
    <source>
        <dbReference type="SAM" id="MobiDB-lite"/>
    </source>
</evidence>
<protein>
    <submittedName>
        <fullName evidence="2">Uncharacterized protein</fullName>
    </submittedName>
</protein>
<comment type="caution">
    <text evidence="2">The sequence shown here is derived from an EMBL/GenBank/DDBJ whole genome shotgun (WGS) entry which is preliminary data.</text>
</comment>
<dbReference type="STRING" id="114686.BM536_036870"/>
<reference evidence="2 3" key="2">
    <citation type="submission" date="2017-02" db="EMBL/GenBank/DDBJ databases">
        <title>Draft genome sequence of Streptomyces phaeoluteigriseus type strain DSM41896.</title>
        <authorList>
            <person name="Salih T.S."/>
            <person name="Algora Gallardo L."/>
            <person name="Melo Santos T."/>
            <person name="Filgueira Martinez S."/>
            <person name="Herron P.R."/>
        </authorList>
    </citation>
    <scope>NUCLEOTIDE SEQUENCE [LARGE SCALE GENOMIC DNA]</scope>
    <source>
        <strain evidence="2 3">DSM 41896</strain>
    </source>
</reference>
<evidence type="ECO:0000313" key="3">
    <source>
        <dbReference type="Proteomes" id="UP000184286"/>
    </source>
</evidence>
<organism evidence="2 3">
    <name type="scientific">Streptomyces phaeoluteigriseus</name>
    <dbReference type="NCBI Taxonomy" id="114686"/>
    <lineage>
        <taxon>Bacteria</taxon>
        <taxon>Bacillati</taxon>
        <taxon>Actinomycetota</taxon>
        <taxon>Actinomycetes</taxon>
        <taxon>Kitasatosporales</taxon>
        <taxon>Streptomycetaceae</taxon>
        <taxon>Streptomyces</taxon>
        <taxon>Streptomyces aurantiacus group</taxon>
    </lineage>
</organism>
<reference evidence="3" key="1">
    <citation type="submission" date="2016-11" db="EMBL/GenBank/DDBJ databases">
        <authorList>
            <person name="Schniete J.K."/>
            <person name="Salih T."/>
            <person name="Algora Gallardo L."/>
            <person name="Martinez Fernandez S."/>
            <person name="Herron P.R."/>
        </authorList>
    </citation>
    <scope>NUCLEOTIDE SEQUENCE [LARGE SCALE GENOMIC DNA]</scope>
    <source>
        <strain evidence="3">DSM 41896</strain>
    </source>
</reference>
<dbReference type="EMBL" id="MPOH02000023">
    <property type="protein sequence ID" value="OQD52011.1"/>
    <property type="molecule type" value="Genomic_DNA"/>
</dbReference>
<sequence>MHLSQELDSPLGALTAHCIRRDKILSEKSNTRSPPRFEEGTLYGARDKAHDPHCRSSHAYGLALPLEDPASQNPAGPALSLE</sequence>
<name>A0A1V6MHR5_9ACTN</name>
<proteinExistence type="predicted"/>
<dbReference type="Proteomes" id="UP000184286">
    <property type="component" value="Unassembled WGS sequence"/>
</dbReference>
<gene>
    <name evidence="2" type="ORF">BM536_036870</name>
</gene>
<feature type="region of interest" description="Disordered" evidence="1">
    <location>
        <begin position="24"/>
        <end position="56"/>
    </location>
</feature>
<evidence type="ECO:0000313" key="2">
    <source>
        <dbReference type="EMBL" id="OQD52011.1"/>
    </source>
</evidence>
<dbReference type="AlphaFoldDB" id="A0A1V6MHR5"/>
<feature type="compositionally biased region" description="Basic and acidic residues" evidence="1">
    <location>
        <begin position="24"/>
        <end position="54"/>
    </location>
</feature>